<dbReference type="PROSITE" id="PS51021">
    <property type="entry name" value="BAR"/>
    <property type="match status" value="1"/>
</dbReference>
<evidence type="ECO:0000259" key="6">
    <source>
        <dbReference type="PROSITE" id="PS51021"/>
    </source>
</evidence>
<evidence type="ECO:0000313" key="8">
    <source>
        <dbReference type="Proteomes" id="UP000807025"/>
    </source>
</evidence>
<dbReference type="Gene3D" id="1.20.1270.60">
    <property type="entry name" value="Arfaptin homology (AH) domain/BAR domain"/>
    <property type="match status" value="1"/>
</dbReference>
<feature type="region of interest" description="Disordered" evidence="4">
    <location>
        <begin position="470"/>
        <end position="653"/>
    </location>
</feature>
<keyword evidence="1 2" id="KW-0728">SH3 domain</keyword>
<feature type="domain" description="SH3" evidence="5">
    <location>
        <begin position="413"/>
        <end position="471"/>
    </location>
</feature>
<dbReference type="GO" id="GO:0043332">
    <property type="term" value="C:mating projection tip"/>
    <property type="evidence" value="ECO:0007669"/>
    <property type="project" value="TreeGrafter"/>
</dbReference>
<dbReference type="InterPro" id="IPR004148">
    <property type="entry name" value="BAR_dom"/>
</dbReference>
<evidence type="ECO:0000256" key="1">
    <source>
        <dbReference type="ARBA" id="ARBA00022443"/>
    </source>
</evidence>
<dbReference type="Proteomes" id="UP000807025">
    <property type="component" value="Unassembled WGS sequence"/>
</dbReference>
<dbReference type="InterPro" id="IPR001452">
    <property type="entry name" value="SH3_domain"/>
</dbReference>
<dbReference type="FunFam" id="2.30.30.40:FF:000072">
    <property type="entry name" value="Unconventional Myosin IB"/>
    <property type="match status" value="1"/>
</dbReference>
<sequence>MASKQLGKLRQWAGEVISTRDRTTYTEEFKEVEKDIELRKSGAERLFAACESYHRALTKKKDSDALDDPEKLLPIDALGIVMIVHGEEVPEESIYGSSLLKLGRAHCKVATLQEAYALTFQDTFLRSVERFQEDVKEYEAHKKKLESRRLSYDAAFAKTEKAKSKKEKDRREAEEELELAKQRYEETLEDVRVMMEAIQASETELQNDLTAFLELEINFVEQYLAVMQDVKADWPTTINSNKRSPPLLKHTMSKSGSVRSKRSTKSTRSVGRATPVAAAEDSEDDSPRLAPALSRRSSAHGRSDSISSKPPSRPASRTSRKRSDSSATANGDKEKNDKSPKKLGVSGWVGWGKKTKDFSTLDGDEMAEREAGDNDKQVHHKASSSSFSKRFKDSLSTTSPKVPPRVLKTSSQHDLKTVRALYDFNGSSDELSFKVGDEIVVVNEVLEEWWMGELGGRKGLFPTSYTTVVPATQSRKPSPPLHNPSQKSPKAKRVSISSEEGAVQRPLIHDASEASELEDEEHILSGRLVSSASPFYLPGANNDSSGTEDDDLNDRVAKWKHDVNKGSNDSLSHAKATSVETTSSPFHPQPPLLRRADTSSGLKKTPPPPPPPRRPSTNLLTSPPLPPRKPASTSSLSMLDVTPNASNNNVGYDVSPFESTSELAGCTQFRQNPFKPKGTCSNCFQFHHDF</sequence>
<feature type="compositionally biased region" description="Polar residues" evidence="4">
    <location>
        <begin position="631"/>
        <end position="650"/>
    </location>
</feature>
<gene>
    <name evidence="7" type="ORF">BDN71DRAFT_1500460</name>
</gene>
<dbReference type="PANTHER" id="PTHR47174:SF2">
    <property type="entry name" value="SH3 DOMAIN SIGNALLING PROTEIN (AFU_ORTHOLOGUE AFUA_5G07670)"/>
    <property type="match status" value="1"/>
</dbReference>
<dbReference type="PROSITE" id="PS50002">
    <property type="entry name" value="SH3"/>
    <property type="match status" value="1"/>
</dbReference>
<dbReference type="SMART" id="SM00326">
    <property type="entry name" value="SH3"/>
    <property type="match status" value="1"/>
</dbReference>
<protein>
    <submittedName>
        <fullName evidence="7">BAR-domain-containing protein</fullName>
    </submittedName>
</protein>
<comment type="caution">
    <text evidence="7">The sequence shown here is derived from an EMBL/GenBank/DDBJ whole genome shotgun (WGS) entry which is preliminary data.</text>
</comment>
<dbReference type="Pfam" id="PF00018">
    <property type="entry name" value="SH3_1"/>
    <property type="match status" value="1"/>
</dbReference>
<feature type="compositionally biased region" description="Basic and acidic residues" evidence="4">
    <location>
        <begin position="553"/>
        <end position="564"/>
    </location>
</feature>
<feature type="coiled-coil region" evidence="3">
    <location>
        <begin position="128"/>
        <end position="201"/>
    </location>
</feature>
<dbReference type="SUPFAM" id="SSF103657">
    <property type="entry name" value="BAR/IMD domain-like"/>
    <property type="match status" value="1"/>
</dbReference>
<evidence type="ECO:0000259" key="5">
    <source>
        <dbReference type="PROSITE" id="PS50002"/>
    </source>
</evidence>
<dbReference type="GO" id="GO:0031097">
    <property type="term" value="C:medial cortex"/>
    <property type="evidence" value="ECO:0007669"/>
    <property type="project" value="TreeGrafter"/>
</dbReference>
<evidence type="ECO:0000313" key="7">
    <source>
        <dbReference type="EMBL" id="KAF9502325.1"/>
    </source>
</evidence>
<dbReference type="GO" id="GO:0006897">
    <property type="term" value="P:endocytosis"/>
    <property type="evidence" value="ECO:0007669"/>
    <property type="project" value="InterPro"/>
</dbReference>
<dbReference type="GO" id="GO:0008289">
    <property type="term" value="F:lipid binding"/>
    <property type="evidence" value="ECO:0007669"/>
    <property type="project" value="TreeGrafter"/>
</dbReference>
<feature type="domain" description="BAR" evidence="6">
    <location>
        <begin position="14"/>
        <end position="243"/>
    </location>
</feature>
<dbReference type="GO" id="GO:0097320">
    <property type="term" value="P:plasma membrane tubulation"/>
    <property type="evidence" value="ECO:0007669"/>
    <property type="project" value="TreeGrafter"/>
</dbReference>
<dbReference type="InterPro" id="IPR036028">
    <property type="entry name" value="SH3-like_dom_sf"/>
</dbReference>
<feature type="region of interest" description="Disordered" evidence="4">
    <location>
        <begin position="236"/>
        <end position="348"/>
    </location>
</feature>
<reference evidence="7" key="1">
    <citation type="submission" date="2020-11" db="EMBL/GenBank/DDBJ databases">
        <authorList>
            <consortium name="DOE Joint Genome Institute"/>
            <person name="Ahrendt S."/>
            <person name="Riley R."/>
            <person name="Andreopoulos W."/>
            <person name="Labutti K."/>
            <person name="Pangilinan J."/>
            <person name="Ruiz-Duenas F.J."/>
            <person name="Barrasa J.M."/>
            <person name="Sanchez-Garcia M."/>
            <person name="Camarero S."/>
            <person name="Miyauchi S."/>
            <person name="Serrano A."/>
            <person name="Linde D."/>
            <person name="Babiker R."/>
            <person name="Drula E."/>
            <person name="Ayuso-Fernandez I."/>
            <person name="Pacheco R."/>
            <person name="Padilla G."/>
            <person name="Ferreira P."/>
            <person name="Barriuso J."/>
            <person name="Kellner H."/>
            <person name="Castanera R."/>
            <person name="Alfaro M."/>
            <person name="Ramirez L."/>
            <person name="Pisabarro A.G."/>
            <person name="Kuo A."/>
            <person name="Tritt A."/>
            <person name="Lipzen A."/>
            <person name="He G."/>
            <person name="Yan M."/>
            <person name="Ng V."/>
            <person name="Cullen D."/>
            <person name="Martin F."/>
            <person name="Rosso M.-N."/>
            <person name="Henrissat B."/>
            <person name="Hibbett D."/>
            <person name="Martinez A.T."/>
            <person name="Grigoriev I.V."/>
        </authorList>
    </citation>
    <scope>NUCLEOTIDE SEQUENCE</scope>
    <source>
        <strain evidence="7">ATCC 90797</strain>
    </source>
</reference>
<dbReference type="OrthoDB" id="10263741at2759"/>
<dbReference type="SUPFAM" id="SSF50044">
    <property type="entry name" value="SH3-domain"/>
    <property type="match status" value="1"/>
</dbReference>
<proteinExistence type="predicted"/>
<dbReference type="Gene3D" id="2.30.30.40">
    <property type="entry name" value="SH3 Domains"/>
    <property type="match status" value="1"/>
</dbReference>
<dbReference type="SMART" id="SM00721">
    <property type="entry name" value="BAR"/>
    <property type="match status" value="1"/>
</dbReference>
<dbReference type="Pfam" id="PF03114">
    <property type="entry name" value="BAR"/>
    <property type="match status" value="1"/>
</dbReference>
<dbReference type="PRINTS" id="PR00452">
    <property type="entry name" value="SH3DOMAIN"/>
</dbReference>
<name>A0A9P6A8X3_PLEER</name>
<dbReference type="PANTHER" id="PTHR47174">
    <property type="entry name" value="BRIDGING INTEGRATOR 3"/>
    <property type="match status" value="1"/>
</dbReference>
<dbReference type="InterPro" id="IPR027267">
    <property type="entry name" value="AH/BAR_dom_sf"/>
</dbReference>
<evidence type="ECO:0000256" key="3">
    <source>
        <dbReference type="SAM" id="Coils"/>
    </source>
</evidence>
<evidence type="ECO:0000256" key="2">
    <source>
        <dbReference type="PROSITE-ProRule" id="PRU00192"/>
    </source>
</evidence>
<dbReference type="GO" id="GO:0051666">
    <property type="term" value="P:actin cortical patch localization"/>
    <property type="evidence" value="ECO:0007669"/>
    <property type="project" value="InterPro"/>
</dbReference>
<evidence type="ECO:0000256" key="4">
    <source>
        <dbReference type="SAM" id="MobiDB-lite"/>
    </source>
</evidence>
<organism evidence="7 8">
    <name type="scientific">Pleurotus eryngii</name>
    <name type="common">Boletus of the steppes</name>
    <dbReference type="NCBI Taxonomy" id="5323"/>
    <lineage>
        <taxon>Eukaryota</taxon>
        <taxon>Fungi</taxon>
        <taxon>Dikarya</taxon>
        <taxon>Basidiomycota</taxon>
        <taxon>Agaricomycotina</taxon>
        <taxon>Agaricomycetes</taxon>
        <taxon>Agaricomycetidae</taxon>
        <taxon>Agaricales</taxon>
        <taxon>Pleurotineae</taxon>
        <taxon>Pleurotaceae</taxon>
        <taxon>Pleurotus</taxon>
    </lineage>
</organism>
<feature type="compositionally biased region" description="Basic and acidic residues" evidence="4">
    <location>
        <begin position="331"/>
        <end position="340"/>
    </location>
</feature>
<keyword evidence="3" id="KW-0175">Coiled coil</keyword>
<dbReference type="EMBL" id="MU154521">
    <property type="protein sequence ID" value="KAF9502325.1"/>
    <property type="molecule type" value="Genomic_DNA"/>
</dbReference>
<dbReference type="AlphaFoldDB" id="A0A9P6A8X3"/>
<dbReference type="InterPro" id="IPR046982">
    <property type="entry name" value="BIN3/RVS161-like"/>
</dbReference>
<dbReference type="CDD" id="cd00174">
    <property type="entry name" value="SH3"/>
    <property type="match status" value="1"/>
</dbReference>
<accession>A0A9P6A8X3</accession>
<dbReference type="GO" id="GO:1990528">
    <property type="term" value="C:Rvs161p-Rvs167p complex"/>
    <property type="evidence" value="ECO:0007669"/>
    <property type="project" value="TreeGrafter"/>
</dbReference>
<feature type="compositionally biased region" description="Basic and acidic residues" evidence="4">
    <location>
        <begin position="368"/>
        <end position="377"/>
    </location>
</feature>
<feature type="region of interest" description="Disordered" evidence="4">
    <location>
        <begin position="368"/>
        <end position="412"/>
    </location>
</feature>
<keyword evidence="8" id="KW-1185">Reference proteome</keyword>
<feature type="compositionally biased region" description="Pro residues" evidence="4">
    <location>
        <begin position="605"/>
        <end position="614"/>
    </location>
</feature>
<dbReference type="GO" id="GO:0030479">
    <property type="term" value="C:actin cortical patch"/>
    <property type="evidence" value="ECO:0007669"/>
    <property type="project" value="TreeGrafter"/>
</dbReference>